<evidence type="ECO:0000313" key="1">
    <source>
        <dbReference type="EMBL" id="EFN75026.1"/>
    </source>
</evidence>
<name>E1ZUW3_CAMFO</name>
<keyword evidence="2" id="KW-1185">Reference proteome</keyword>
<dbReference type="OMA" id="HYISNDR"/>
<protein>
    <submittedName>
        <fullName evidence="1">Uncharacterized protein</fullName>
    </submittedName>
</protein>
<dbReference type="OrthoDB" id="7547054at2759"/>
<reference evidence="1 2" key="1">
    <citation type="journal article" date="2010" name="Science">
        <title>Genomic comparison of the ants Camponotus floridanus and Harpegnathos saltator.</title>
        <authorList>
            <person name="Bonasio R."/>
            <person name="Zhang G."/>
            <person name="Ye C."/>
            <person name="Mutti N.S."/>
            <person name="Fang X."/>
            <person name="Qin N."/>
            <person name="Donahue G."/>
            <person name="Yang P."/>
            <person name="Li Q."/>
            <person name="Li C."/>
            <person name="Zhang P."/>
            <person name="Huang Z."/>
            <person name="Berger S.L."/>
            <person name="Reinberg D."/>
            <person name="Wang J."/>
            <person name="Liebig J."/>
        </authorList>
    </citation>
    <scope>NUCLEOTIDE SEQUENCE [LARGE SCALE GENOMIC DNA]</scope>
    <source>
        <strain evidence="2">C129</strain>
    </source>
</reference>
<dbReference type="EMBL" id="GL434306">
    <property type="protein sequence ID" value="EFN75026.1"/>
    <property type="molecule type" value="Genomic_DNA"/>
</dbReference>
<proteinExistence type="predicted"/>
<accession>E1ZUW3</accession>
<dbReference type="InParanoid" id="E1ZUW3"/>
<organism evidence="2">
    <name type="scientific">Camponotus floridanus</name>
    <name type="common">Florida carpenter ant</name>
    <dbReference type="NCBI Taxonomy" id="104421"/>
    <lineage>
        <taxon>Eukaryota</taxon>
        <taxon>Metazoa</taxon>
        <taxon>Ecdysozoa</taxon>
        <taxon>Arthropoda</taxon>
        <taxon>Hexapoda</taxon>
        <taxon>Insecta</taxon>
        <taxon>Pterygota</taxon>
        <taxon>Neoptera</taxon>
        <taxon>Endopterygota</taxon>
        <taxon>Hymenoptera</taxon>
        <taxon>Apocrita</taxon>
        <taxon>Aculeata</taxon>
        <taxon>Formicoidea</taxon>
        <taxon>Formicidae</taxon>
        <taxon>Formicinae</taxon>
        <taxon>Camponotus</taxon>
    </lineage>
</organism>
<feature type="non-terminal residue" evidence="1">
    <location>
        <position position="1"/>
    </location>
</feature>
<dbReference type="AlphaFoldDB" id="E1ZUW3"/>
<sequence length="63" mass="7415">YAIVEFKDGLQIVPATWLSSDLQKSKWPRHYISNDRYDKAVKLMEVPDCTWEEHTVLKIYATS</sequence>
<dbReference type="Proteomes" id="UP000000311">
    <property type="component" value="Unassembled WGS sequence"/>
</dbReference>
<feature type="non-terminal residue" evidence="1">
    <location>
        <position position="63"/>
    </location>
</feature>
<evidence type="ECO:0000313" key="2">
    <source>
        <dbReference type="Proteomes" id="UP000000311"/>
    </source>
</evidence>
<gene>
    <name evidence="1" type="ORF">EAG_00198</name>
</gene>